<dbReference type="PANTHER" id="PTHR44591:SF3">
    <property type="entry name" value="RESPONSE REGULATORY DOMAIN-CONTAINING PROTEIN"/>
    <property type="match status" value="1"/>
</dbReference>
<sequence>MNCPPLKRILFVEDDPDIQTVASLGLKAVGGFTVQICSSGKEAVETAPQFDPDLILLDVMMPGMDGISTLKALRQLPETSETPIIFLTAKVQTHEVLSYKQLGVLDTIAKPFDPMTLSTIIQQMWQAYHNS</sequence>
<organism evidence="4">
    <name type="scientific">Desertifilum tharense IPPAS B-1220</name>
    <dbReference type="NCBI Taxonomy" id="1781255"/>
    <lineage>
        <taxon>Bacteria</taxon>
        <taxon>Bacillati</taxon>
        <taxon>Cyanobacteriota</taxon>
        <taxon>Cyanophyceae</taxon>
        <taxon>Desertifilales</taxon>
        <taxon>Desertifilaceae</taxon>
        <taxon>Desertifilum</taxon>
    </lineage>
</organism>
<dbReference type="SUPFAM" id="SSF52172">
    <property type="entry name" value="CheY-like"/>
    <property type="match status" value="1"/>
</dbReference>
<dbReference type="InterPro" id="IPR001789">
    <property type="entry name" value="Sig_transdc_resp-reg_receiver"/>
</dbReference>
<dbReference type="GO" id="GO:0000160">
    <property type="term" value="P:phosphorelay signal transduction system"/>
    <property type="evidence" value="ECO:0007669"/>
    <property type="project" value="InterPro"/>
</dbReference>
<evidence type="ECO:0000256" key="2">
    <source>
        <dbReference type="PROSITE-ProRule" id="PRU00169"/>
    </source>
</evidence>
<dbReference type="Gene3D" id="3.40.50.2300">
    <property type="match status" value="1"/>
</dbReference>
<feature type="domain" description="Response regulatory" evidence="3">
    <location>
        <begin position="8"/>
        <end position="125"/>
    </location>
</feature>
<gene>
    <name evidence="4" type="ORF">BH720_08325</name>
</gene>
<accession>A0A1E5QM32</accession>
<dbReference type="InterPro" id="IPR011006">
    <property type="entry name" value="CheY-like_superfamily"/>
</dbReference>
<evidence type="ECO:0000256" key="1">
    <source>
        <dbReference type="ARBA" id="ARBA00022553"/>
    </source>
</evidence>
<dbReference type="SMART" id="SM00448">
    <property type="entry name" value="REC"/>
    <property type="match status" value="1"/>
</dbReference>
<dbReference type="Pfam" id="PF00072">
    <property type="entry name" value="Response_reg"/>
    <property type="match status" value="1"/>
</dbReference>
<name>A0A1E5QM32_9CYAN</name>
<feature type="modified residue" description="4-aspartylphosphate" evidence="2">
    <location>
        <position position="58"/>
    </location>
</feature>
<dbReference type="CDD" id="cd17552">
    <property type="entry name" value="REC_RR468-like"/>
    <property type="match status" value="1"/>
</dbReference>
<dbReference type="EMBL" id="MJGC01000047">
    <property type="protein sequence ID" value="OEJ75637.1"/>
    <property type="molecule type" value="Genomic_DNA"/>
</dbReference>
<keyword evidence="1 2" id="KW-0597">Phosphoprotein</keyword>
<dbReference type="RefSeq" id="WP_069966722.1">
    <property type="nucleotide sequence ID" value="NZ_CM124774.1"/>
</dbReference>
<dbReference type="InterPro" id="IPR050595">
    <property type="entry name" value="Bact_response_regulator"/>
</dbReference>
<comment type="caution">
    <text evidence="4">The sequence shown here is derived from an EMBL/GenBank/DDBJ whole genome shotgun (WGS) entry which is preliminary data.</text>
</comment>
<protein>
    <recommendedName>
        <fullName evidence="3">Response regulatory domain-containing protein</fullName>
    </recommendedName>
</protein>
<dbReference type="OrthoDB" id="468357at2"/>
<evidence type="ECO:0000313" key="4">
    <source>
        <dbReference type="EMBL" id="OEJ75637.1"/>
    </source>
</evidence>
<proteinExistence type="predicted"/>
<dbReference type="PANTHER" id="PTHR44591">
    <property type="entry name" value="STRESS RESPONSE REGULATOR PROTEIN 1"/>
    <property type="match status" value="1"/>
</dbReference>
<dbReference type="PROSITE" id="PS50110">
    <property type="entry name" value="RESPONSE_REGULATORY"/>
    <property type="match status" value="1"/>
</dbReference>
<evidence type="ECO:0000259" key="3">
    <source>
        <dbReference type="PROSITE" id="PS50110"/>
    </source>
</evidence>
<dbReference type="STRING" id="1781255.BH720_08325"/>
<dbReference type="AlphaFoldDB" id="A0A1E5QM32"/>
<reference evidence="4" key="1">
    <citation type="submission" date="2016-09" db="EMBL/GenBank/DDBJ databases">
        <title>Draft genome of thermotolerant cyanobacterium Desertifilum sp. strain IPPAS B-1220.</title>
        <authorList>
            <person name="Sinetova M.A."/>
            <person name="Bolakhan K."/>
            <person name="Zayadan B.K."/>
            <person name="Mironov K.S."/>
            <person name="Ustinova V."/>
            <person name="Kupriyanova E.V."/>
            <person name="Sidorov R.A."/>
            <person name="Skrypnik A.N."/>
            <person name="Gogoleva N.E."/>
            <person name="Gogolev Y.V."/>
            <person name="Los D.A."/>
        </authorList>
    </citation>
    <scope>NUCLEOTIDE SEQUENCE [LARGE SCALE GENOMIC DNA]</scope>
    <source>
        <strain evidence="4">IPPAS B-1220</strain>
    </source>
</reference>